<organism evidence="2 3">
    <name type="scientific">Rotaria sordida</name>
    <dbReference type="NCBI Taxonomy" id="392033"/>
    <lineage>
        <taxon>Eukaryota</taxon>
        <taxon>Metazoa</taxon>
        <taxon>Spiralia</taxon>
        <taxon>Gnathifera</taxon>
        <taxon>Rotifera</taxon>
        <taxon>Eurotatoria</taxon>
        <taxon>Bdelloidea</taxon>
        <taxon>Philodinida</taxon>
        <taxon>Philodinidae</taxon>
        <taxon>Rotaria</taxon>
    </lineage>
</organism>
<comment type="caution">
    <text evidence="2">The sequence shown here is derived from an EMBL/GenBank/DDBJ whole genome shotgun (WGS) entry which is preliminary data.</text>
</comment>
<dbReference type="Gene3D" id="2.170.130.20">
    <property type="entry name" value="LCCL-like domain"/>
    <property type="match status" value="1"/>
</dbReference>
<keyword evidence="3" id="KW-1185">Reference proteome</keyword>
<dbReference type="InterPro" id="IPR051957">
    <property type="entry name" value="CRISP-LCCL_domain"/>
</dbReference>
<sequence>MIKSSFLATTTAMAAPSNLVGYRSNINQSYVFALTGSRSGTIWGTNIYTDDSDLPTAAVHSGIVQYNQTSVITVTILAGQSSYTSTTQNGITSLSYGSWGGSYTIVSVIG</sequence>
<accession>A0A814G771</accession>
<dbReference type="PANTHER" id="PTHR31331">
    <property type="entry name" value="LCCL DOMAIN PROTEIN (AFU_ORTHOLOGUE AFUA_5G08630)"/>
    <property type="match status" value="1"/>
</dbReference>
<dbReference type="AlphaFoldDB" id="A0A814G771"/>
<dbReference type="Proteomes" id="UP000663870">
    <property type="component" value="Unassembled WGS sequence"/>
</dbReference>
<dbReference type="InterPro" id="IPR004043">
    <property type="entry name" value="LCCL"/>
</dbReference>
<dbReference type="InterPro" id="IPR036609">
    <property type="entry name" value="LCCL_sf"/>
</dbReference>
<feature type="domain" description="LCCL" evidence="1">
    <location>
        <begin position="42"/>
        <end position="103"/>
    </location>
</feature>
<gene>
    <name evidence="2" type="ORF">JXQ802_LOCUS13813</name>
</gene>
<dbReference type="EMBL" id="CAJNOL010000302">
    <property type="protein sequence ID" value="CAF0993832.1"/>
    <property type="molecule type" value="Genomic_DNA"/>
</dbReference>
<dbReference type="SUPFAM" id="SSF69848">
    <property type="entry name" value="LCCL domain"/>
    <property type="match status" value="1"/>
</dbReference>
<proteinExistence type="predicted"/>
<dbReference type="PANTHER" id="PTHR31331:SF1">
    <property type="entry name" value="CYSTEINE RICH SECRETORY PROTEIN LCCL DOMAIN CONTAINING 2"/>
    <property type="match status" value="1"/>
</dbReference>
<name>A0A814G771_9BILA</name>
<dbReference type="SMART" id="SM00603">
    <property type="entry name" value="LCCL"/>
    <property type="match status" value="1"/>
</dbReference>
<dbReference type="PROSITE" id="PS50820">
    <property type="entry name" value="LCCL"/>
    <property type="match status" value="1"/>
</dbReference>
<evidence type="ECO:0000313" key="3">
    <source>
        <dbReference type="Proteomes" id="UP000663870"/>
    </source>
</evidence>
<reference evidence="2" key="1">
    <citation type="submission" date="2021-02" db="EMBL/GenBank/DDBJ databases">
        <authorList>
            <person name="Nowell W R."/>
        </authorList>
    </citation>
    <scope>NUCLEOTIDE SEQUENCE</scope>
</reference>
<protein>
    <recommendedName>
        <fullName evidence="1">LCCL domain-containing protein</fullName>
    </recommendedName>
</protein>
<evidence type="ECO:0000259" key="1">
    <source>
        <dbReference type="PROSITE" id="PS50820"/>
    </source>
</evidence>
<evidence type="ECO:0000313" key="2">
    <source>
        <dbReference type="EMBL" id="CAF0993832.1"/>
    </source>
</evidence>
<dbReference type="Pfam" id="PF03815">
    <property type="entry name" value="LCCL"/>
    <property type="match status" value="1"/>
</dbReference>